<keyword evidence="2" id="KW-1185">Reference proteome</keyword>
<name>A0A5K8A5Y5_9BACT</name>
<dbReference type="AlphaFoldDB" id="A0A5K8A5Y5"/>
<accession>A0A5K8A5Y5</accession>
<evidence type="ECO:0000313" key="2">
    <source>
        <dbReference type="Proteomes" id="UP000422108"/>
    </source>
</evidence>
<dbReference type="SUPFAM" id="SSF141371">
    <property type="entry name" value="PilZ domain-like"/>
    <property type="match status" value="1"/>
</dbReference>
<protein>
    <recommendedName>
        <fullName evidence="3">PilZ domain-containing protein</fullName>
    </recommendedName>
</protein>
<proteinExistence type="predicted"/>
<reference evidence="1 2" key="1">
    <citation type="submission" date="2019-11" db="EMBL/GenBank/DDBJ databases">
        <title>Comparative genomics of hydrocarbon-degrading Desulfosarcina strains.</title>
        <authorList>
            <person name="Watanabe M."/>
            <person name="Kojima H."/>
            <person name="Fukui M."/>
        </authorList>
    </citation>
    <scope>NUCLEOTIDE SEQUENCE [LARGE SCALE GENOMIC DNA]</scope>
    <source>
        <strain evidence="2">oXyS1</strain>
    </source>
</reference>
<evidence type="ECO:0008006" key="3">
    <source>
        <dbReference type="Google" id="ProtNLM"/>
    </source>
</evidence>
<dbReference type="RefSeq" id="WP_155309213.1">
    <property type="nucleotide sequence ID" value="NZ_AP021879.1"/>
</dbReference>
<organism evidence="1 2">
    <name type="scientific">Desulfosarcina ovata subsp. ovata</name>
    <dbReference type="NCBI Taxonomy" id="2752305"/>
    <lineage>
        <taxon>Bacteria</taxon>
        <taxon>Pseudomonadati</taxon>
        <taxon>Thermodesulfobacteriota</taxon>
        <taxon>Desulfobacteria</taxon>
        <taxon>Desulfobacterales</taxon>
        <taxon>Desulfosarcinaceae</taxon>
        <taxon>Desulfosarcina</taxon>
    </lineage>
</organism>
<evidence type="ECO:0000313" key="1">
    <source>
        <dbReference type="EMBL" id="BBO87804.1"/>
    </source>
</evidence>
<gene>
    <name evidence="1" type="ORF">DSCOOX_09840</name>
</gene>
<sequence>MPQLREKRNFVRHRGDGQLTLLHTHANARHIQGSLINFSEQGISFFSYRPVTPGTTVIVRASGENYRQLPPGGQCLLRSMGFCTVKWCQETKREGVPMHEMGAVYVMPY</sequence>
<dbReference type="EMBL" id="AP021879">
    <property type="protein sequence ID" value="BBO87804.1"/>
    <property type="molecule type" value="Genomic_DNA"/>
</dbReference>
<dbReference type="Proteomes" id="UP000422108">
    <property type="component" value="Chromosome"/>
</dbReference>